<organism evidence="6 7">
    <name type="scientific">Phaeodactylibacter luteus</name>
    <dbReference type="NCBI Taxonomy" id="1564516"/>
    <lineage>
        <taxon>Bacteria</taxon>
        <taxon>Pseudomonadati</taxon>
        <taxon>Bacteroidota</taxon>
        <taxon>Saprospiria</taxon>
        <taxon>Saprospirales</taxon>
        <taxon>Haliscomenobacteraceae</taxon>
        <taxon>Phaeodactylibacter</taxon>
    </lineage>
</organism>
<evidence type="ECO:0000313" key="6">
    <source>
        <dbReference type="EMBL" id="TXB70146.1"/>
    </source>
</evidence>
<dbReference type="Pfam" id="PF13649">
    <property type="entry name" value="Methyltransf_25"/>
    <property type="match status" value="1"/>
</dbReference>
<keyword evidence="7" id="KW-1185">Reference proteome</keyword>
<dbReference type="Gene3D" id="3.40.50.150">
    <property type="entry name" value="Vaccinia Virus protein VP39"/>
    <property type="match status" value="1"/>
</dbReference>
<dbReference type="PANTHER" id="PTHR43861">
    <property type="entry name" value="TRANS-ACONITATE 2-METHYLTRANSFERASE-RELATED"/>
    <property type="match status" value="1"/>
</dbReference>
<dbReference type="CDD" id="cd02440">
    <property type="entry name" value="AdoMet_MTases"/>
    <property type="match status" value="1"/>
</dbReference>
<dbReference type="InterPro" id="IPR029063">
    <property type="entry name" value="SAM-dependent_MTases_sf"/>
</dbReference>
<dbReference type="EMBL" id="VOOR01000001">
    <property type="protein sequence ID" value="TXB70146.1"/>
    <property type="molecule type" value="Genomic_DNA"/>
</dbReference>
<dbReference type="AlphaFoldDB" id="A0A5C6S6M1"/>
<dbReference type="Proteomes" id="UP000321580">
    <property type="component" value="Unassembled WGS sequence"/>
</dbReference>
<dbReference type="OrthoDB" id="8385759at2"/>
<feature type="chain" id="PRO_5022754175" evidence="4">
    <location>
        <begin position="22"/>
        <end position="251"/>
    </location>
</feature>
<dbReference type="GO" id="GO:0008168">
    <property type="term" value="F:methyltransferase activity"/>
    <property type="evidence" value="ECO:0007669"/>
    <property type="project" value="UniProtKB-KW"/>
</dbReference>
<evidence type="ECO:0000313" key="7">
    <source>
        <dbReference type="Proteomes" id="UP000321580"/>
    </source>
</evidence>
<evidence type="ECO:0000256" key="2">
    <source>
        <dbReference type="ARBA" id="ARBA00022679"/>
    </source>
</evidence>
<feature type="signal peptide" evidence="4">
    <location>
        <begin position="1"/>
        <end position="21"/>
    </location>
</feature>
<dbReference type="PANTHER" id="PTHR43861:SF1">
    <property type="entry name" value="TRANS-ACONITATE 2-METHYLTRANSFERASE"/>
    <property type="match status" value="1"/>
</dbReference>
<dbReference type="SUPFAM" id="SSF53335">
    <property type="entry name" value="S-adenosyl-L-methionine-dependent methyltransferases"/>
    <property type="match status" value="1"/>
</dbReference>
<evidence type="ECO:0000256" key="4">
    <source>
        <dbReference type="SAM" id="SignalP"/>
    </source>
</evidence>
<keyword evidence="4" id="KW-0732">Signal</keyword>
<keyword evidence="1 6" id="KW-0489">Methyltransferase</keyword>
<reference evidence="6 7" key="1">
    <citation type="submission" date="2019-08" db="EMBL/GenBank/DDBJ databases">
        <title>Genome of Phaeodactylibacter luteus.</title>
        <authorList>
            <person name="Bowman J.P."/>
        </authorList>
    </citation>
    <scope>NUCLEOTIDE SEQUENCE [LARGE SCALE GENOMIC DNA]</scope>
    <source>
        <strain evidence="6 7">KCTC 42180</strain>
    </source>
</reference>
<dbReference type="GO" id="GO:0032259">
    <property type="term" value="P:methylation"/>
    <property type="evidence" value="ECO:0007669"/>
    <property type="project" value="UniProtKB-KW"/>
</dbReference>
<accession>A0A5C6S6M1</accession>
<feature type="domain" description="Methyltransferase" evidence="5">
    <location>
        <begin position="99"/>
        <end position="194"/>
    </location>
</feature>
<gene>
    <name evidence="6" type="ORF">FRY97_00130</name>
</gene>
<comment type="caution">
    <text evidence="6">The sequence shown here is derived from an EMBL/GenBank/DDBJ whole genome shotgun (WGS) entry which is preliminary data.</text>
</comment>
<proteinExistence type="predicted"/>
<evidence type="ECO:0000256" key="3">
    <source>
        <dbReference type="SAM" id="MobiDB-lite"/>
    </source>
</evidence>
<evidence type="ECO:0000259" key="5">
    <source>
        <dbReference type="Pfam" id="PF13649"/>
    </source>
</evidence>
<feature type="region of interest" description="Disordered" evidence="3">
    <location>
        <begin position="24"/>
        <end position="54"/>
    </location>
</feature>
<keyword evidence="2 6" id="KW-0808">Transferase</keyword>
<protein>
    <submittedName>
        <fullName evidence="6">Class I SAM-dependent methyltransferase</fullName>
    </submittedName>
</protein>
<evidence type="ECO:0000256" key="1">
    <source>
        <dbReference type="ARBA" id="ARBA00022603"/>
    </source>
</evidence>
<name>A0A5C6S6M1_9BACT</name>
<sequence length="251" mass="27526">MNYTFSFFLAASLALGAAACANPSESGQSATMEKQEDSHGHGGQQHKHGHQHSHGEANAYMNQSDFEELAQRFESAERDEYQQPDKVLAYLGDVAGLSIMDIGAGTGYFSFRLANAGAKVIAADVDDRFQEYIRQKRDSLGIGEDRLALRKLPYDSPELSPGEVDRVITVNTYHHFEDRPAYFAKVLAGLKPGGALYVIDFFKEETPVGPPLEMKISAEKVVAELKAAGFAKVEVESSLLPYQYIVKAATE</sequence>
<dbReference type="InterPro" id="IPR041698">
    <property type="entry name" value="Methyltransf_25"/>
</dbReference>